<evidence type="ECO:0000313" key="2">
    <source>
        <dbReference type="Proteomes" id="UP000003807"/>
    </source>
</evidence>
<accession>E1KV98</accession>
<dbReference type="Pfam" id="PF19807">
    <property type="entry name" value="DUF6290"/>
    <property type="match status" value="1"/>
</dbReference>
<name>E1KV98_FINMA</name>
<gene>
    <name evidence="1" type="ORF">HMPREF9289_1428</name>
</gene>
<dbReference type="Proteomes" id="UP000003807">
    <property type="component" value="Unassembled WGS sequence"/>
</dbReference>
<proteinExistence type="predicted"/>
<organism evidence="1 2">
    <name type="scientific">Finegoldia magna BVS033A4</name>
    <dbReference type="NCBI Taxonomy" id="866773"/>
    <lineage>
        <taxon>Bacteria</taxon>
        <taxon>Bacillati</taxon>
        <taxon>Bacillota</taxon>
        <taxon>Tissierellia</taxon>
        <taxon>Tissierellales</taxon>
        <taxon>Peptoniphilaceae</taxon>
        <taxon>Finegoldia</taxon>
    </lineage>
</organism>
<dbReference type="RefSeq" id="WP_002838972.1">
    <property type="nucleotide sequence ID" value="NZ_AEDP01000010.1"/>
</dbReference>
<protein>
    <recommendedName>
        <fullName evidence="3">Toxin-antitoxin system, antitoxin component, ribbon-helix-helix domain protein</fullName>
    </recommendedName>
</protein>
<dbReference type="AlphaFoldDB" id="E1KV98"/>
<dbReference type="InterPro" id="IPR046257">
    <property type="entry name" value="DUF6290"/>
</dbReference>
<comment type="caution">
    <text evidence="1">The sequence shown here is derived from an EMBL/GenBank/DDBJ whole genome shotgun (WGS) entry which is preliminary data.</text>
</comment>
<evidence type="ECO:0000313" key="1">
    <source>
        <dbReference type="EMBL" id="EFL55015.1"/>
    </source>
</evidence>
<dbReference type="OrthoDB" id="3267617at2"/>
<sequence>MSFSIRLSKEEKNLAESYAKIHSISVGEAFKRALFEQIENEYDITVAEEAYKEYVESGKKSRPISEFWKELDL</sequence>
<reference evidence="1 2" key="1">
    <citation type="submission" date="2010-08" db="EMBL/GenBank/DDBJ databases">
        <authorList>
            <person name="Durkin A.S."/>
            <person name="Madupu R."/>
            <person name="Torralba M."/>
            <person name="Gillis M."/>
            <person name="Methe B."/>
            <person name="Sutton G."/>
            <person name="Nelson K.E."/>
        </authorList>
    </citation>
    <scope>NUCLEOTIDE SEQUENCE [LARGE SCALE GENOMIC DNA]</scope>
    <source>
        <strain evidence="1 2">BVS033A4</strain>
    </source>
</reference>
<evidence type="ECO:0008006" key="3">
    <source>
        <dbReference type="Google" id="ProtNLM"/>
    </source>
</evidence>
<dbReference type="NCBIfam" id="NF046040">
    <property type="entry name" value="RelB_antitoxin"/>
    <property type="match status" value="1"/>
</dbReference>
<dbReference type="EMBL" id="AEDP01000010">
    <property type="protein sequence ID" value="EFL55015.1"/>
    <property type="molecule type" value="Genomic_DNA"/>
</dbReference>